<sequence>MYFKSYSLFCFTELYELFYTASGKKVVPLNIGELLTPIGLAYWIADDGCFCKSSQRVILCTDSFTLKEVNLLLEALNNKWNLESYRVSKGSGYRIVVPRRSLSILQSLLGPIMPPMMLHKVGL</sequence>
<keyword evidence="3" id="KW-0255">Endonuclease</keyword>
<keyword evidence="3" id="KW-0540">Nuclease</keyword>
<keyword evidence="3" id="KW-0378">Hydrolase</keyword>
<evidence type="ECO:0000313" key="3">
    <source>
        <dbReference type="EMBL" id="CCO27493.1"/>
    </source>
</evidence>
<dbReference type="InterPro" id="IPR004860">
    <property type="entry name" value="LAGLIDADG_dom"/>
</dbReference>
<feature type="domain" description="Homing endonuclease LAGLIDADG" evidence="2">
    <location>
        <begin position="3"/>
        <end position="103"/>
    </location>
</feature>
<name>M5BJP4_THACB</name>
<evidence type="ECO:0000313" key="4">
    <source>
        <dbReference type="Proteomes" id="UP000012065"/>
    </source>
</evidence>
<dbReference type="Gene3D" id="3.10.28.10">
    <property type="entry name" value="Homing endonucleases"/>
    <property type="match status" value="1"/>
</dbReference>
<dbReference type="Pfam" id="PF03161">
    <property type="entry name" value="LAGLIDADG_2"/>
    <property type="match status" value="1"/>
</dbReference>
<organism evidence="3 4">
    <name type="scientific">Thanatephorus cucumeris (strain AG1-IB / isolate 7/3/14)</name>
    <name type="common">Lettuce bottom rot fungus</name>
    <name type="synonym">Rhizoctonia solani</name>
    <dbReference type="NCBI Taxonomy" id="1108050"/>
    <lineage>
        <taxon>Eukaryota</taxon>
        <taxon>Fungi</taxon>
        <taxon>Dikarya</taxon>
        <taxon>Basidiomycota</taxon>
        <taxon>Agaricomycotina</taxon>
        <taxon>Agaricomycetes</taxon>
        <taxon>Cantharellales</taxon>
        <taxon>Ceratobasidiaceae</taxon>
        <taxon>Rhizoctonia</taxon>
        <taxon>Rhizoctonia solani AG-1</taxon>
    </lineage>
</organism>
<comment type="function">
    <text evidence="1">Mitochondrial DNA endonuclease involved in intron homing.</text>
</comment>
<dbReference type="InterPro" id="IPR027434">
    <property type="entry name" value="Homing_endonucl"/>
</dbReference>
<proteinExistence type="predicted"/>
<dbReference type="AlphaFoldDB" id="M5BJP4"/>
<protein>
    <submittedName>
        <fullName evidence="3">LAGLIDADG homing endonuclease</fullName>
    </submittedName>
</protein>
<evidence type="ECO:0000256" key="1">
    <source>
        <dbReference type="ARBA" id="ARBA00002670"/>
    </source>
</evidence>
<evidence type="ECO:0000259" key="2">
    <source>
        <dbReference type="Pfam" id="PF03161"/>
    </source>
</evidence>
<dbReference type="EMBL" id="HF546977">
    <property type="protein sequence ID" value="CCO27493.1"/>
    <property type="molecule type" value="Genomic_DNA"/>
</dbReference>
<dbReference type="SUPFAM" id="SSF55608">
    <property type="entry name" value="Homing endonucleases"/>
    <property type="match status" value="1"/>
</dbReference>
<dbReference type="Proteomes" id="UP000012065">
    <property type="component" value="Mitochondrion MT"/>
</dbReference>
<reference evidence="3 4" key="1">
    <citation type="journal article" date="2013" name="J. Biotechnol.">
        <title>Establishment and interpretation of the genome sequence of the phytopathogenic fungus Rhizoctonia solani AG1-IB isolate 7/3/14.</title>
        <authorList>
            <person name="Wibberg D.W."/>
            <person name="Jelonek L.J."/>
            <person name="Rupp O.R."/>
            <person name="Hennig M.H."/>
            <person name="Eikmeyer F.E."/>
            <person name="Goesmann A.G."/>
            <person name="Hartmann A.H."/>
            <person name="Borriss R.B."/>
            <person name="Grosch R.G."/>
            <person name="Puehler A.P."/>
            <person name="Schlueter A.S."/>
        </authorList>
    </citation>
    <scope>NUCLEOTIDE SEQUENCE [LARGE SCALE GENOMIC DNA]</scope>
    <source>
        <strain evidence="4">AG1-IB / isolate 7/3/14</strain>
    </source>
</reference>
<keyword evidence="3" id="KW-0496">Mitochondrion</keyword>
<geneLocation type="mitochondrion" evidence="3"/>
<accession>M5BJP4</accession>
<gene>
    <name evidence="3" type="ORF">BN14_13078</name>
</gene>
<dbReference type="GO" id="GO:0004519">
    <property type="term" value="F:endonuclease activity"/>
    <property type="evidence" value="ECO:0007669"/>
    <property type="project" value="UniProtKB-KW"/>
</dbReference>